<feature type="transmembrane region" description="Helical" evidence="1">
    <location>
        <begin position="471"/>
        <end position="492"/>
    </location>
</feature>
<feature type="transmembrane region" description="Helical" evidence="1">
    <location>
        <begin position="194"/>
        <end position="213"/>
    </location>
</feature>
<feature type="transmembrane region" description="Helical" evidence="1">
    <location>
        <begin position="356"/>
        <end position="376"/>
    </location>
</feature>
<protein>
    <submittedName>
        <fullName evidence="2">Exporter of polyketide antibiotics</fullName>
    </submittedName>
</protein>
<feature type="transmembrane region" description="Helical" evidence="1">
    <location>
        <begin position="517"/>
        <end position="536"/>
    </location>
</feature>
<feature type="transmembrane region" description="Helical" evidence="1">
    <location>
        <begin position="127"/>
        <end position="150"/>
    </location>
</feature>
<feature type="transmembrane region" description="Helical" evidence="1">
    <location>
        <begin position="162"/>
        <end position="182"/>
    </location>
</feature>
<name>A0ABM8E299_9MICO</name>
<feature type="transmembrane region" description="Helical" evidence="1">
    <location>
        <begin position="404"/>
        <end position="428"/>
    </location>
</feature>
<dbReference type="RefSeq" id="WP_263797296.1">
    <property type="nucleotide sequence ID" value="NZ_AP027141.1"/>
</dbReference>
<feature type="transmembrane region" description="Helical" evidence="1">
    <location>
        <begin position="306"/>
        <end position="327"/>
    </location>
</feature>
<organism evidence="2 3">
    <name type="scientific">Microbacterium terricola</name>
    <dbReference type="NCBI Taxonomy" id="344163"/>
    <lineage>
        <taxon>Bacteria</taxon>
        <taxon>Bacillati</taxon>
        <taxon>Actinomycetota</taxon>
        <taxon>Actinomycetes</taxon>
        <taxon>Micrococcales</taxon>
        <taxon>Microbacteriaceae</taxon>
        <taxon>Microbacterium</taxon>
    </lineage>
</organism>
<dbReference type="EMBL" id="AP027141">
    <property type="protein sequence ID" value="BDV32087.1"/>
    <property type="molecule type" value="Genomic_DNA"/>
</dbReference>
<dbReference type="Proteomes" id="UP001317779">
    <property type="component" value="Chromosome"/>
</dbReference>
<feature type="transmembrane region" description="Helical" evidence="1">
    <location>
        <begin position="247"/>
        <end position="267"/>
    </location>
</feature>
<feature type="transmembrane region" description="Helical" evidence="1">
    <location>
        <begin position="49"/>
        <end position="67"/>
    </location>
</feature>
<keyword evidence="1" id="KW-0472">Membrane</keyword>
<keyword evidence="1" id="KW-1133">Transmembrane helix</keyword>
<feature type="transmembrane region" description="Helical" evidence="1">
    <location>
        <begin position="20"/>
        <end position="37"/>
    </location>
</feature>
<keyword evidence="3" id="KW-1185">Reference proteome</keyword>
<accession>A0ABM8E299</accession>
<proteinExistence type="predicted"/>
<reference evidence="2 3" key="1">
    <citation type="submission" date="2022-12" db="EMBL/GenBank/DDBJ databases">
        <title>Microbacterium terricola strain KV-448 chromosome, complete genome.</title>
        <authorList>
            <person name="Oshima T."/>
            <person name="Moriya T."/>
            <person name="Bessho Y."/>
        </authorList>
    </citation>
    <scope>NUCLEOTIDE SEQUENCE [LARGE SCALE GENOMIC DNA]</scope>
    <source>
        <strain evidence="2 3">KV-448</strain>
    </source>
</reference>
<evidence type="ECO:0000313" key="2">
    <source>
        <dbReference type="EMBL" id="BDV32087.1"/>
    </source>
</evidence>
<evidence type="ECO:0000313" key="3">
    <source>
        <dbReference type="Proteomes" id="UP001317779"/>
    </source>
</evidence>
<feature type="transmembrane region" description="Helical" evidence="1">
    <location>
        <begin position="440"/>
        <end position="464"/>
    </location>
</feature>
<evidence type="ECO:0000256" key="1">
    <source>
        <dbReference type="SAM" id="Phobius"/>
    </source>
</evidence>
<gene>
    <name evidence="2" type="ORF">Microterr_27470</name>
</gene>
<sequence>MSGLAPLLRQRVQRDGKQLLIWTLGTGLFAYASYSAVSQSYGDLQERQALLVTVMANPVILLFRGLPSGAGEGQLMVFLILPWLAMLAAFMSTFLAVRHTRMDEEQARAELVAATPAGRTTPVVATVIHGLIANVVLAALTTLGFLATGLEPTEANVAGAKVAGFAVGAVGVAFLGIGLIAGQIMRTSRGANALAVWTLIVTFVFAGLGNALGTPSDDLQRMESSWLTWLSPFGWGENTRAYADDDLWPGVLALGFGLALAGVAIALQSARDLGEGFMPERAARAAAGPLLSTPTGLVWRLTWGAILGWTIGGLLTGMLSTALASVVDEVSGDNPAIVDILEKIGGSNGSLDQATVSVFFLMLGIFAAGAGVQTVIRARQEEAHGTAEPVLSAAVGRVRWLVDYLVVAVIAMVLVVAAGMLGALLGLGSMDDGAQLVETIVVTGLGQLAAASVFLVLTALVFVLAPRATIVVGWTLVVVGAIFGLFGPLFGFPDWMAGLSPLEAAPNVTVDGVQLDGLWWLLVVAAVGGIGSIALMRRRELATGG</sequence>
<keyword evidence="1" id="KW-0812">Transmembrane</keyword>
<feature type="transmembrane region" description="Helical" evidence="1">
    <location>
        <begin position="73"/>
        <end position="97"/>
    </location>
</feature>